<feature type="domain" description="TNase-like" evidence="1">
    <location>
        <begin position="27"/>
        <end position="143"/>
    </location>
</feature>
<dbReference type="EMBL" id="CP040818">
    <property type="protein sequence ID" value="QDL92054.1"/>
    <property type="molecule type" value="Genomic_DNA"/>
</dbReference>
<dbReference type="InterPro" id="IPR035437">
    <property type="entry name" value="SNase_OB-fold_sf"/>
</dbReference>
<proteinExistence type="predicted"/>
<evidence type="ECO:0000313" key="2">
    <source>
        <dbReference type="EMBL" id="QDL92054.1"/>
    </source>
</evidence>
<dbReference type="Pfam" id="PF00565">
    <property type="entry name" value="SNase"/>
    <property type="match status" value="1"/>
</dbReference>
<dbReference type="AlphaFoldDB" id="A0A5B8FWW2"/>
<dbReference type="RefSeq" id="WP_138571897.1">
    <property type="nucleotide sequence ID" value="NZ_CP040818.1"/>
</dbReference>
<gene>
    <name evidence="2" type="ORF">FDP22_09860</name>
</gene>
<evidence type="ECO:0000313" key="3">
    <source>
        <dbReference type="Proteomes" id="UP000305888"/>
    </source>
</evidence>
<dbReference type="KEGG" id="ppru:FDP22_09860"/>
<dbReference type="PROSITE" id="PS51257">
    <property type="entry name" value="PROKAR_LIPOPROTEIN"/>
    <property type="match status" value="1"/>
</dbReference>
<dbReference type="OrthoDB" id="9805504at2"/>
<name>A0A5B8FWW2_9RHOB</name>
<evidence type="ECO:0000259" key="1">
    <source>
        <dbReference type="PROSITE" id="PS50830"/>
    </source>
</evidence>
<dbReference type="SMART" id="SM00318">
    <property type="entry name" value="SNc"/>
    <property type="match status" value="1"/>
</dbReference>
<dbReference type="Proteomes" id="UP000305888">
    <property type="component" value="Chromosome"/>
</dbReference>
<keyword evidence="3" id="KW-1185">Reference proteome</keyword>
<protein>
    <submittedName>
        <fullName evidence="2">Thermonuclease family protein</fullName>
    </submittedName>
</protein>
<dbReference type="PROSITE" id="PS50830">
    <property type="entry name" value="TNASE_3"/>
    <property type="match status" value="1"/>
</dbReference>
<sequence length="230" mass="24229">MASGLRVALAALLCAGLLSCGSKEDVRVVDGDTLAIDGTKWRLHGVDAPEASQVCARAGGGDWPCGARATAALEKMVDGETVACALLDTDRYGRSVGQCVAGGQDLGRAMVRQGMAWAYLRYSQDYAAEEAGARSRGDGVWQAPTEAPWDYRAHRHTGGSGAAAAAPSAETAARTTRRACPIKGNISAAGRIYHVPGSRWYARTSIDENAGERWFCSPEEAEAAGWRAPE</sequence>
<dbReference type="PANTHER" id="PTHR12302:SF26">
    <property type="entry name" value="BLR1266 PROTEIN"/>
    <property type="match status" value="1"/>
</dbReference>
<dbReference type="PANTHER" id="PTHR12302">
    <property type="entry name" value="EBNA2 BINDING PROTEIN P100"/>
    <property type="match status" value="1"/>
</dbReference>
<dbReference type="SUPFAM" id="SSF50199">
    <property type="entry name" value="Staphylococcal nuclease"/>
    <property type="match status" value="1"/>
</dbReference>
<dbReference type="Gene3D" id="2.40.50.90">
    <property type="match status" value="1"/>
</dbReference>
<accession>A0A5B8FWW2</accession>
<dbReference type="InterPro" id="IPR016071">
    <property type="entry name" value="Staphylococal_nuclease_OB-fold"/>
</dbReference>
<organism evidence="2 3">
    <name type="scientific">Paroceanicella profunda</name>
    <dbReference type="NCBI Taxonomy" id="2579971"/>
    <lineage>
        <taxon>Bacteria</taxon>
        <taxon>Pseudomonadati</taxon>
        <taxon>Pseudomonadota</taxon>
        <taxon>Alphaproteobacteria</taxon>
        <taxon>Rhodobacterales</taxon>
        <taxon>Paracoccaceae</taxon>
        <taxon>Paroceanicella</taxon>
    </lineage>
</organism>
<reference evidence="2 3" key="1">
    <citation type="submission" date="2019-06" db="EMBL/GenBank/DDBJ databases">
        <title>Genome sequence of Rhodobacteraceae bacterium D4M1.</title>
        <authorList>
            <person name="Cao J."/>
        </authorList>
    </citation>
    <scope>NUCLEOTIDE SEQUENCE [LARGE SCALE GENOMIC DNA]</scope>
    <source>
        <strain evidence="2 3">D4M1</strain>
    </source>
</reference>